<dbReference type="EMBL" id="JASKHM010000010">
    <property type="protein sequence ID" value="MEQ4484298.1"/>
    <property type="molecule type" value="Genomic_DNA"/>
</dbReference>
<organism evidence="3 4">
    <name type="scientific">Cohnella silvisoli</name>
    <dbReference type="NCBI Taxonomy" id="2873699"/>
    <lineage>
        <taxon>Bacteria</taxon>
        <taxon>Bacillati</taxon>
        <taxon>Bacillota</taxon>
        <taxon>Bacilli</taxon>
        <taxon>Bacillales</taxon>
        <taxon>Paenibacillaceae</taxon>
        <taxon>Cohnella</taxon>
    </lineage>
</organism>
<name>A0ABV1KXA4_9BACL</name>
<dbReference type="RefSeq" id="WP_232186677.1">
    <property type="nucleotide sequence ID" value="NZ_JAIOAP010000009.1"/>
</dbReference>
<dbReference type="Pfam" id="PF03816">
    <property type="entry name" value="LytR_cpsA_psr"/>
    <property type="match status" value="1"/>
</dbReference>
<evidence type="ECO:0000259" key="2">
    <source>
        <dbReference type="Pfam" id="PF03816"/>
    </source>
</evidence>
<dbReference type="PANTHER" id="PTHR33392">
    <property type="entry name" value="POLYISOPRENYL-TEICHOIC ACID--PEPTIDOGLYCAN TEICHOIC ACID TRANSFERASE TAGU"/>
    <property type="match status" value="1"/>
</dbReference>
<dbReference type="PANTHER" id="PTHR33392:SF6">
    <property type="entry name" value="POLYISOPRENYL-TEICHOIC ACID--PEPTIDOGLYCAN TEICHOIC ACID TRANSFERASE TAGU"/>
    <property type="match status" value="1"/>
</dbReference>
<comment type="caution">
    <text evidence="3">The sequence shown here is derived from an EMBL/GenBank/DDBJ whole genome shotgun (WGS) entry which is preliminary data.</text>
</comment>
<evidence type="ECO:0000313" key="3">
    <source>
        <dbReference type="EMBL" id="MEQ4484298.1"/>
    </source>
</evidence>
<protein>
    <submittedName>
        <fullName evidence="3">LCP family protein</fullName>
    </submittedName>
</protein>
<feature type="domain" description="Cell envelope-related transcriptional attenuator" evidence="2">
    <location>
        <begin position="131"/>
        <end position="273"/>
    </location>
</feature>
<dbReference type="Gene3D" id="3.40.630.190">
    <property type="entry name" value="LCP protein"/>
    <property type="match status" value="1"/>
</dbReference>
<comment type="similarity">
    <text evidence="1">Belongs to the LytR/CpsA/Psr (LCP) family.</text>
</comment>
<proteinExistence type="inferred from homology"/>
<dbReference type="InterPro" id="IPR004474">
    <property type="entry name" value="LytR_CpsA_psr"/>
</dbReference>
<gene>
    <name evidence="3" type="ORF">QJS35_18020</name>
</gene>
<sequence length="355" mass="39407">MKRALMIKITIFSLISILALATLSGGYIWYSMQKTMDAMYEPLPSVAWIQPDFENEVQPSEAPASGAVSVPVMASPAPKVVVTAAVKEQAQSEIVINKEVAQRLRHPNLSAEEPFSILLLGVDERAGDRGRSDTMILLTVQPKKKSATALSIPRDTRVIMPNTGKYDKINHAYAFGGTSLAVEAVEHLFGVPIAYYMKTNMEGLVSIVDTVGGVDIDNPRKFDFVGYSFAAGPQHLNGEQALAYSRMRKEDPQGDFGRTQRQRQVLANVVDRVVSVNSITKLPRLLSHLSEFVRTNLTSQNMIDLALNYRPAINNVETLYINGQGQMIKGIYYYVVKPEERQKIQQHLLINLDPT</sequence>
<reference evidence="3 4" key="1">
    <citation type="journal article" date="2023" name="Genome Announc.">
        <title>Pan-Genome Analyses of the Genus Cohnella and Proposal of the Novel Species Cohnella silvisoli sp. nov., Isolated from Forest Soil.</title>
        <authorList>
            <person name="Wang C."/>
            <person name="Mao L."/>
            <person name="Bao G."/>
            <person name="Zhu H."/>
        </authorList>
    </citation>
    <scope>NUCLEOTIDE SEQUENCE [LARGE SCALE GENOMIC DNA]</scope>
    <source>
        <strain evidence="3 4">NL03-T5-1</strain>
    </source>
</reference>
<evidence type="ECO:0000256" key="1">
    <source>
        <dbReference type="ARBA" id="ARBA00006068"/>
    </source>
</evidence>
<keyword evidence="4" id="KW-1185">Reference proteome</keyword>
<dbReference type="Proteomes" id="UP001493487">
    <property type="component" value="Unassembled WGS sequence"/>
</dbReference>
<accession>A0ABV1KXA4</accession>
<dbReference type="NCBIfam" id="TIGR00350">
    <property type="entry name" value="lytR_cpsA_psr"/>
    <property type="match status" value="1"/>
</dbReference>
<dbReference type="InterPro" id="IPR050922">
    <property type="entry name" value="LytR/CpsA/Psr_CW_biosynth"/>
</dbReference>
<evidence type="ECO:0000313" key="4">
    <source>
        <dbReference type="Proteomes" id="UP001493487"/>
    </source>
</evidence>